<dbReference type="AlphaFoldDB" id="A0A0R1TG12"/>
<dbReference type="Gene3D" id="3.40.50.1820">
    <property type="entry name" value="alpha/beta hydrolase"/>
    <property type="match status" value="1"/>
</dbReference>
<comment type="caution">
    <text evidence="1">The sequence shown here is derived from an EMBL/GenBank/DDBJ whole genome shotgun (WGS) entry which is preliminary data.</text>
</comment>
<dbReference type="InterPro" id="IPR022267">
    <property type="entry name" value="Asp2"/>
</dbReference>
<dbReference type="Proteomes" id="UP000051048">
    <property type="component" value="Unassembled WGS sequence"/>
</dbReference>
<dbReference type="OrthoDB" id="9768578at2"/>
<dbReference type="Pfam" id="PF16929">
    <property type="entry name" value="Asp2"/>
    <property type="match status" value="1"/>
</dbReference>
<evidence type="ECO:0000313" key="2">
    <source>
        <dbReference type="Proteomes" id="UP000051048"/>
    </source>
</evidence>
<gene>
    <name evidence="1" type="ORF">FC36_GL000091</name>
</gene>
<dbReference type="SUPFAM" id="SSF53474">
    <property type="entry name" value="alpha/beta-Hydrolases"/>
    <property type="match status" value="1"/>
</dbReference>
<dbReference type="NCBIfam" id="TIGR03712">
    <property type="entry name" value="acc_sec_asp2"/>
    <property type="match status" value="1"/>
</dbReference>
<organism evidence="1 2">
    <name type="scientific">Ligilactobacillus equi DSM 15833 = JCM 10991</name>
    <dbReference type="NCBI Taxonomy" id="1423740"/>
    <lineage>
        <taxon>Bacteria</taxon>
        <taxon>Bacillati</taxon>
        <taxon>Bacillota</taxon>
        <taxon>Bacilli</taxon>
        <taxon>Lactobacillales</taxon>
        <taxon>Lactobacillaceae</taxon>
        <taxon>Ligilactobacillus</taxon>
    </lineage>
</organism>
<dbReference type="ESTHER" id="9laco-a0a0r1tg12">
    <property type="family name" value="Asp2"/>
</dbReference>
<dbReference type="RefSeq" id="WP_025020388.1">
    <property type="nucleotide sequence ID" value="NZ_AZFH01000067.1"/>
</dbReference>
<proteinExistence type="predicted"/>
<sequence>MGQVIKVLQIGQTDWSQSYALPDNLKWFYSDSQDLTQNLETIQAKSSGSRLVNFNAVLLLDRTGIGKEDLMQLSRHVDAHAFFYRQGLTFDTLWQNFIFEKQARSVDISQPEKIIDDFSWYLFSNQSGIGMGIENFQIGLNYHNQYQYLSSNWLELTVDSAEEFQPLGSFRYNFYSDPQRRMELWPEYETVGDCELEFTVRLGGQVSDLYRPTYIFRQEALQKPFMIPKEVLEEREFMSVTVAARGQGKVRLGQVYYYWSRANYGQILPGGQLITVKDKHQEFLALFNPGNLKPPLNVYFSGYKTAKQFEGYYMMRSFKHPFLLIADVRDEGGAFYIGSEEFESQITKTIQKALDQLGFSDQDLILSGLSMGTYGALYYASHFRPRAVVVGKPITNLGTVAQRMALHRPEEFGTSLDFLLELFRDSSDPVKDLDNYFWDNFAQGDFSQTTFAVAYMKNDDYDITAYHDLLKHLHQQKSSARIIGKGYLGRHNDNSLAIIQWFKAQYRALMEGEQKQ</sequence>
<accession>A0A0R1TG12</accession>
<protein>
    <submittedName>
        <fullName evidence="1">Accessory secretory protein Asp2</fullName>
    </submittedName>
</protein>
<evidence type="ECO:0000313" key="1">
    <source>
        <dbReference type="EMBL" id="KRL80255.1"/>
    </source>
</evidence>
<dbReference type="GO" id="GO:0015031">
    <property type="term" value="P:protein transport"/>
    <property type="evidence" value="ECO:0007669"/>
    <property type="project" value="InterPro"/>
</dbReference>
<dbReference type="PATRIC" id="fig|1423740.3.peg.96"/>
<reference evidence="1 2" key="1">
    <citation type="journal article" date="2015" name="Genome Announc.">
        <title>Expanding the biotechnology potential of lactobacilli through comparative genomics of 213 strains and associated genera.</title>
        <authorList>
            <person name="Sun Z."/>
            <person name="Harris H.M."/>
            <person name="McCann A."/>
            <person name="Guo C."/>
            <person name="Argimon S."/>
            <person name="Zhang W."/>
            <person name="Yang X."/>
            <person name="Jeffery I.B."/>
            <person name="Cooney J.C."/>
            <person name="Kagawa T.F."/>
            <person name="Liu W."/>
            <person name="Song Y."/>
            <person name="Salvetti E."/>
            <person name="Wrobel A."/>
            <person name="Rasinkangas P."/>
            <person name="Parkhill J."/>
            <person name="Rea M.C."/>
            <person name="O'Sullivan O."/>
            <person name="Ritari J."/>
            <person name="Douillard F.P."/>
            <person name="Paul Ross R."/>
            <person name="Yang R."/>
            <person name="Briner A.E."/>
            <person name="Felis G.E."/>
            <person name="de Vos W.M."/>
            <person name="Barrangou R."/>
            <person name="Klaenhammer T.R."/>
            <person name="Caufield P.W."/>
            <person name="Cui Y."/>
            <person name="Zhang H."/>
            <person name="O'Toole P.W."/>
        </authorList>
    </citation>
    <scope>NUCLEOTIDE SEQUENCE [LARGE SCALE GENOMIC DNA]</scope>
    <source>
        <strain evidence="1 2">DSM 15833</strain>
    </source>
</reference>
<dbReference type="STRING" id="1423740.FC36_GL000091"/>
<dbReference type="InterPro" id="IPR029058">
    <property type="entry name" value="AB_hydrolase_fold"/>
</dbReference>
<name>A0A0R1TG12_9LACO</name>
<dbReference type="EMBL" id="AZFH01000067">
    <property type="protein sequence ID" value="KRL80255.1"/>
    <property type="molecule type" value="Genomic_DNA"/>
</dbReference>